<evidence type="ECO:0000313" key="5">
    <source>
        <dbReference type="Proteomes" id="UP000076167"/>
    </source>
</evidence>
<protein>
    <submittedName>
        <fullName evidence="4">Aldehyde dehydrogenase</fullName>
    </submittedName>
</protein>
<accession>A0ABR5Y518</accession>
<evidence type="ECO:0000256" key="1">
    <source>
        <dbReference type="ARBA" id="ARBA00009986"/>
    </source>
</evidence>
<evidence type="ECO:0000256" key="2">
    <source>
        <dbReference type="ARBA" id="ARBA00023002"/>
    </source>
</evidence>
<gene>
    <name evidence="4" type="ORF">AUP40_11140</name>
</gene>
<evidence type="ECO:0000313" key="4">
    <source>
        <dbReference type="EMBL" id="KZD06153.1"/>
    </source>
</evidence>
<keyword evidence="2" id="KW-0560">Oxidoreductase</keyword>
<dbReference type="Proteomes" id="UP000076167">
    <property type="component" value="Unassembled WGS sequence"/>
</dbReference>
<dbReference type="RefSeq" id="WP_063094493.1">
    <property type="nucleotide sequence ID" value="NZ_LPXL01000008.1"/>
</dbReference>
<dbReference type="CDD" id="cd07138">
    <property type="entry name" value="ALDH_CddD_SSP0762"/>
    <property type="match status" value="1"/>
</dbReference>
<dbReference type="PANTHER" id="PTHR42804:SF1">
    <property type="entry name" value="ALDEHYDE DEHYDROGENASE-RELATED"/>
    <property type="match status" value="1"/>
</dbReference>
<dbReference type="EMBL" id="LPXL01000008">
    <property type="protein sequence ID" value="KZD06153.1"/>
    <property type="molecule type" value="Genomic_DNA"/>
</dbReference>
<dbReference type="Pfam" id="PF00171">
    <property type="entry name" value="Aldedh"/>
    <property type="match status" value="1"/>
</dbReference>
<comment type="similarity">
    <text evidence="1">Belongs to the aldehyde dehydrogenase family.</text>
</comment>
<dbReference type="InterPro" id="IPR016162">
    <property type="entry name" value="Ald_DH_N"/>
</dbReference>
<keyword evidence="5" id="KW-1185">Reference proteome</keyword>
<proteinExistence type="inferred from homology"/>
<dbReference type="InterPro" id="IPR016163">
    <property type="entry name" value="Ald_DH_C"/>
</dbReference>
<reference evidence="4 5" key="1">
    <citation type="submission" date="2015-12" db="EMBL/GenBank/DDBJ databases">
        <title>Genome sequence of Thalassospira xiamenensis MCCC 1A03005.</title>
        <authorList>
            <person name="Lu L."/>
            <person name="Lai Q."/>
            <person name="Shao Z."/>
            <person name="Qian P."/>
        </authorList>
    </citation>
    <scope>NUCLEOTIDE SEQUENCE [LARGE SCALE GENOMIC DNA]</scope>
    <source>
        <strain evidence="4 5">MCCC 1A03005</strain>
    </source>
</reference>
<sequence length="481" mass="50879">MYTNLKFYIDGSWTNPTGETVIDVINPADASVAGRVSIGTAANVDKAVTAARKAFTTYSSTSVEERLALLDRIIAAYQQRTGDLALAISEEMGAPTWLAEQIQVPIGLAHFQIARAALEKFDFGHSQGNNEIVREPIGVVAMISPWNWPMNQVTCKVAPALATGCTMVLKPSEISPFSATILAEILDEAKVPAGVFNLVHGDGKSVGNALTSHPDVDMVSFTGSTAAGIQVAKNAAETVKRVQQELGGKSPNIILRSADIGAAVGGGVAQIMLNSGQSCNAPSRMLVPAERMAEAIAIARAAAEEWTVGRPESNAKMGPVASEAQWNKIQRLIQAGIDEGAKLVTGGPGRPDGLENGFYVRPTIFADVTNDMTIAREEIFGPVLTMIGYDDEEEAIRIANDTIYGLAAYVQGEPAEAQAVAQKLRAGQVLLNNVQLDLAAPFGGYKQSGNGREWGAEAFGDFLETKAIVGFRKPPAAQDPA</sequence>
<feature type="domain" description="Aldehyde dehydrogenase" evidence="3">
    <location>
        <begin position="13"/>
        <end position="468"/>
    </location>
</feature>
<dbReference type="SUPFAM" id="SSF53720">
    <property type="entry name" value="ALDH-like"/>
    <property type="match status" value="1"/>
</dbReference>
<dbReference type="PANTHER" id="PTHR42804">
    <property type="entry name" value="ALDEHYDE DEHYDROGENASE"/>
    <property type="match status" value="1"/>
</dbReference>
<evidence type="ECO:0000259" key="3">
    <source>
        <dbReference type="Pfam" id="PF00171"/>
    </source>
</evidence>
<organism evidence="4 5">
    <name type="scientific">Thalassospira xiamenensis</name>
    <dbReference type="NCBI Taxonomy" id="220697"/>
    <lineage>
        <taxon>Bacteria</taxon>
        <taxon>Pseudomonadati</taxon>
        <taxon>Pseudomonadota</taxon>
        <taxon>Alphaproteobacteria</taxon>
        <taxon>Rhodospirillales</taxon>
        <taxon>Thalassospiraceae</taxon>
        <taxon>Thalassospira</taxon>
    </lineage>
</organism>
<dbReference type="InterPro" id="IPR015590">
    <property type="entry name" value="Aldehyde_DH_dom"/>
</dbReference>
<dbReference type="InterPro" id="IPR016161">
    <property type="entry name" value="Ald_DH/histidinol_DH"/>
</dbReference>
<comment type="caution">
    <text evidence="4">The sequence shown here is derived from an EMBL/GenBank/DDBJ whole genome shotgun (WGS) entry which is preliminary data.</text>
</comment>
<name>A0ABR5Y518_9PROT</name>
<dbReference type="Gene3D" id="3.40.309.10">
    <property type="entry name" value="Aldehyde Dehydrogenase, Chain A, domain 2"/>
    <property type="match status" value="1"/>
</dbReference>
<dbReference type="Gene3D" id="3.40.605.10">
    <property type="entry name" value="Aldehyde Dehydrogenase, Chain A, domain 1"/>
    <property type="match status" value="1"/>
</dbReference>